<feature type="region of interest" description="Disordered" evidence="3">
    <location>
        <begin position="203"/>
        <end position="223"/>
    </location>
</feature>
<protein>
    <submittedName>
        <fullName evidence="5">FAD-dependent oxidoreductase</fullName>
    </submittedName>
</protein>
<evidence type="ECO:0000259" key="4">
    <source>
        <dbReference type="Pfam" id="PF01494"/>
    </source>
</evidence>
<keyword evidence="1" id="KW-0560">Oxidoreductase</keyword>
<dbReference type="PANTHER" id="PTHR13789:SF309">
    <property type="entry name" value="PUTATIVE (AFU_ORTHOLOGUE AFUA_6G14510)-RELATED"/>
    <property type="match status" value="1"/>
</dbReference>
<dbReference type="PRINTS" id="PR00420">
    <property type="entry name" value="RNGMNOXGNASE"/>
</dbReference>
<proteinExistence type="predicted"/>
<dbReference type="GO" id="GO:0004497">
    <property type="term" value="F:monooxygenase activity"/>
    <property type="evidence" value="ECO:0007669"/>
    <property type="project" value="UniProtKB-KW"/>
</dbReference>
<dbReference type="Pfam" id="PF01494">
    <property type="entry name" value="FAD_binding_3"/>
    <property type="match status" value="1"/>
</dbReference>
<dbReference type="InterPro" id="IPR002938">
    <property type="entry name" value="FAD-bd"/>
</dbReference>
<name>A0ABD5WQR1_9EURY</name>
<evidence type="ECO:0000256" key="1">
    <source>
        <dbReference type="ARBA" id="ARBA00023002"/>
    </source>
</evidence>
<accession>A0ABD5WQR1</accession>
<sequence length="223" mass="23939">MDAIVYRAIADVELPEQYRTRGVEVWGEGTYTGGAPLGPDRFYWFGTAPDRLENDPSDPREPAATLRQRFGDFPDPIPSVAEALDPDAVFVTGLDDVPELERWHRGSVVLAGDAAHAMLPFGGQGAAQGVEDALALAHAIDTHGDSSSAFRAYETDRKPRADRIRDESRRLGTVGTIESSLGARARNLAVGLVPSALVRRFRRRRASGTSLPETPVSGSGSGA</sequence>
<comment type="caution">
    <text evidence="5">The sequence shown here is derived from an EMBL/GenBank/DDBJ whole genome shotgun (WGS) entry which is preliminary data.</text>
</comment>
<evidence type="ECO:0000256" key="2">
    <source>
        <dbReference type="ARBA" id="ARBA00023033"/>
    </source>
</evidence>
<dbReference type="RefSeq" id="WP_382210131.1">
    <property type="nucleotide sequence ID" value="NZ_JBHSZH010000005.1"/>
</dbReference>
<dbReference type="SUPFAM" id="SSF51905">
    <property type="entry name" value="FAD/NAD(P)-binding domain"/>
    <property type="match status" value="1"/>
</dbReference>
<dbReference type="InterPro" id="IPR036188">
    <property type="entry name" value="FAD/NAD-bd_sf"/>
</dbReference>
<evidence type="ECO:0000313" key="5">
    <source>
        <dbReference type="EMBL" id="MFC7081700.1"/>
    </source>
</evidence>
<evidence type="ECO:0000313" key="6">
    <source>
        <dbReference type="Proteomes" id="UP001596407"/>
    </source>
</evidence>
<evidence type="ECO:0000256" key="3">
    <source>
        <dbReference type="SAM" id="MobiDB-lite"/>
    </source>
</evidence>
<keyword evidence="2" id="KW-0503">Monooxygenase</keyword>
<dbReference type="EMBL" id="JBHSZH010000005">
    <property type="protein sequence ID" value="MFC7081700.1"/>
    <property type="molecule type" value="Genomic_DNA"/>
</dbReference>
<dbReference type="PANTHER" id="PTHR13789">
    <property type="entry name" value="MONOOXYGENASE"/>
    <property type="match status" value="1"/>
</dbReference>
<feature type="compositionally biased region" description="Polar residues" evidence="3">
    <location>
        <begin position="207"/>
        <end position="223"/>
    </location>
</feature>
<gene>
    <name evidence="5" type="ORF">ACFQJ6_17920</name>
</gene>
<dbReference type="Proteomes" id="UP001596407">
    <property type="component" value="Unassembled WGS sequence"/>
</dbReference>
<dbReference type="Gene3D" id="3.50.50.60">
    <property type="entry name" value="FAD/NAD(P)-binding domain"/>
    <property type="match status" value="1"/>
</dbReference>
<dbReference type="InterPro" id="IPR050493">
    <property type="entry name" value="FAD-dep_Monooxygenase_BioMet"/>
</dbReference>
<feature type="domain" description="FAD-binding" evidence="4">
    <location>
        <begin position="100"/>
        <end position="167"/>
    </location>
</feature>
<keyword evidence="6" id="KW-1185">Reference proteome</keyword>
<reference evidence="5 6" key="1">
    <citation type="journal article" date="2019" name="Int. J. Syst. Evol. Microbiol.">
        <title>The Global Catalogue of Microorganisms (GCM) 10K type strain sequencing project: providing services to taxonomists for standard genome sequencing and annotation.</title>
        <authorList>
            <consortium name="The Broad Institute Genomics Platform"/>
            <consortium name="The Broad Institute Genome Sequencing Center for Infectious Disease"/>
            <person name="Wu L."/>
            <person name="Ma J."/>
        </authorList>
    </citation>
    <scope>NUCLEOTIDE SEQUENCE [LARGE SCALE GENOMIC DNA]</scope>
    <source>
        <strain evidence="5 6">DT72</strain>
    </source>
</reference>
<organism evidence="5 6">
    <name type="scientific">Halorussus caseinilyticus</name>
    <dbReference type="NCBI Taxonomy" id="3034025"/>
    <lineage>
        <taxon>Archaea</taxon>
        <taxon>Methanobacteriati</taxon>
        <taxon>Methanobacteriota</taxon>
        <taxon>Stenosarchaea group</taxon>
        <taxon>Halobacteria</taxon>
        <taxon>Halobacteriales</taxon>
        <taxon>Haladaptataceae</taxon>
        <taxon>Halorussus</taxon>
    </lineage>
</organism>
<dbReference type="AlphaFoldDB" id="A0ABD5WQR1"/>